<dbReference type="EMBL" id="JAWPEI010000004">
    <property type="protein sequence ID" value="KAK4729948.1"/>
    <property type="molecule type" value="Genomic_DNA"/>
</dbReference>
<dbReference type="Proteomes" id="UP001311915">
    <property type="component" value="Unassembled WGS sequence"/>
</dbReference>
<organism evidence="2 3">
    <name type="scientific">Solanum pinnatisectum</name>
    <name type="common">tansyleaf nightshade</name>
    <dbReference type="NCBI Taxonomy" id="50273"/>
    <lineage>
        <taxon>Eukaryota</taxon>
        <taxon>Viridiplantae</taxon>
        <taxon>Streptophyta</taxon>
        <taxon>Embryophyta</taxon>
        <taxon>Tracheophyta</taxon>
        <taxon>Spermatophyta</taxon>
        <taxon>Magnoliopsida</taxon>
        <taxon>eudicotyledons</taxon>
        <taxon>Gunneridae</taxon>
        <taxon>Pentapetalae</taxon>
        <taxon>asterids</taxon>
        <taxon>lamiids</taxon>
        <taxon>Solanales</taxon>
        <taxon>Solanaceae</taxon>
        <taxon>Solanoideae</taxon>
        <taxon>Solaneae</taxon>
        <taxon>Solanum</taxon>
    </lineage>
</organism>
<sequence>MAEMYEAWMSGQAPLSSIRDYLNTNMPPPVQVSISDPIYPPRFGSYANTYNVAGTSTLRPLSTLVTSNPLFVPTTPTNSIPHPIMETTSSSDPPLKVQYDQDYTPELTFKIPGSYPTLISIVPLLKLKKLLRRGT</sequence>
<protein>
    <submittedName>
        <fullName evidence="2">Uncharacterized protein</fullName>
    </submittedName>
</protein>
<name>A0AAV9LWU0_9SOLN</name>
<dbReference type="AlphaFoldDB" id="A0AAV9LWU0"/>
<feature type="region of interest" description="Disordered" evidence="1">
    <location>
        <begin position="76"/>
        <end position="95"/>
    </location>
</feature>
<evidence type="ECO:0000313" key="2">
    <source>
        <dbReference type="EMBL" id="KAK4729948.1"/>
    </source>
</evidence>
<reference evidence="2 3" key="1">
    <citation type="submission" date="2023-10" db="EMBL/GenBank/DDBJ databases">
        <title>Genome-Wide Identification Analysis in wild type Solanum Pinnatisectum Reveals Some Genes Defensing Phytophthora Infestans.</title>
        <authorList>
            <person name="Sun C."/>
        </authorList>
    </citation>
    <scope>NUCLEOTIDE SEQUENCE [LARGE SCALE GENOMIC DNA]</scope>
    <source>
        <strain evidence="2">LQN</strain>
        <tissue evidence="2">Leaf</tissue>
    </source>
</reference>
<proteinExistence type="predicted"/>
<accession>A0AAV9LWU0</accession>
<keyword evidence="3" id="KW-1185">Reference proteome</keyword>
<comment type="caution">
    <text evidence="2">The sequence shown here is derived from an EMBL/GenBank/DDBJ whole genome shotgun (WGS) entry which is preliminary data.</text>
</comment>
<feature type="compositionally biased region" description="Polar residues" evidence="1">
    <location>
        <begin position="76"/>
        <end position="92"/>
    </location>
</feature>
<evidence type="ECO:0000313" key="3">
    <source>
        <dbReference type="Proteomes" id="UP001311915"/>
    </source>
</evidence>
<gene>
    <name evidence="2" type="ORF">R3W88_022936</name>
</gene>
<evidence type="ECO:0000256" key="1">
    <source>
        <dbReference type="SAM" id="MobiDB-lite"/>
    </source>
</evidence>